<dbReference type="Proteomes" id="UP000292958">
    <property type="component" value="Unassembled WGS sequence"/>
</dbReference>
<accession>A0A4Q7YWT7</accession>
<keyword evidence="1" id="KW-0732">Signal</keyword>
<organism evidence="2 3">
    <name type="scientific">Edaphobacter modestus</name>
    <dbReference type="NCBI Taxonomy" id="388466"/>
    <lineage>
        <taxon>Bacteria</taxon>
        <taxon>Pseudomonadati</taxon>
        <taxon>Acidobacteriota</taxon>
        <taxon>Terriglobia</taxon>
        <taxon>Terriglobales</taxon>
        <taxon>Acidobacteriaceae</taxon>
        <taxon>Edaphobacter</taxon>
    </lineage>
</organism>
<evidence type="ECO:0000313" key="2">
    <source>
        <dbReference type="EMBL" id="RZU42180.1"/>
    </source>
</evidence>
<dbReference type="OrthoDB" id="121613at2"/>
<feature type="chain" id="PRO_5020522581" evidence="1">
    <location>
        <begin position="25"/>
        <end position="139"/>
    </location>
</feature>
<sequence length="139" mass="15124">MKNVSKLIVSMGLLSLLSVMPLAAQIATSEDFTTSFPFYAGNARMPAGSYRIIPSEEDGSILQIQSSDGVHAVFVDIIPTLSAQPHPHSDVTFHKYGDTEYLNRIWIEGQEYGMKVDPTKAETKAAANANAVKHLLSTN</sequence>
<evidence type="ECO:0000313" key="3">
    <source>
        <dbReference type="Proteomes" id="UP000292958"/>
    </source>
</evidence>
<reference evidence="2 3" key="1">
    <citation type="submission" date="2019-02" db="EMBL/GenBank/DDBJ databases">
        <title>Genomic Encyclopedia of Archaeal and Bacterial Type Strains, Phase II (KMG-II): from individual species to whole genera.</title>
        <authorList>
            <person name="Goeker M."/>
        </authorList>
    </citation>
    <scope>NUCLEOTIDE SEQUENCE [LARGE SCALE GENOMIC DNA]</scope>
    <source>
        <strain evidence="2 3">DSM 18101</strain>
    </source>
</reference>
<keyword evidence="3" id="KW-1185">Reference proteome</keyword>
<evidence type="ECO:0000256" key="1">
    <source>
        <dbReference type="SAM" id="SignalP"/>
    </source>
</evidence>
<dbReference type="EMBL" id="SHKW01000001">
    <property type="protein sequence ID" value="RZU42180.1"/>
    <property type="molecule type" value="Genomic_DNA"/>
</dbReference>
<gene>
    <name evidence="2" type="ORF">BDD14_3728</name>
</gene>
<protein>
    <submittedName>
        <fullName evidence="2">Uncharacterized protein</fullName>
    </submittedName>
</protein>
<proteinExistence type="predicted"/>
<dbReference type="RefSeq" id="WP_130419969.1">
    <property type="nucleotide sequence ID" value="NZ_SHKW01000001.1"/>
</dbReference>
<feature type="signal peptide" evidence="1">
    <location>
        <begin position="1"/>
        <end position="24"/>
    </location>
</feature>
<dbReference type="AlphaFoldDB" id="A0A4Q7YWT7"/>
<comment type="caution">
    <text evidence="2">The sequence shown here is derived from an EMBL/GenBank/DDBJ whole genome shotgun (WGS) entry which is preliminary data.</text>
</comment>
<name>A0A4Q7YWT7_9BACT</name>